<organism evidence="13 14">
    <name type="scientific">Anaerobacillus alkalidiazotrophicus</name>
    <dbReference type="NCBI Taxonomy" id="472963"/>
    <lineage>
        <taxon>Bacteria</taxon>
        <taxon>Bacillati</taxon>
        <taxon>Bacillota</taxon>
        <taxon>Bacilli</taxon>
        <taxon>Bacillales</taxon>
        <taxon>Bacillaceae</taxon>
        <taxon>Anaerobacillus</taxon>
    </lineage>
</organism>
<dbReference type="RefSeq" id="WP_071388150.1">
    <property type="nucleotide sequence ID" value="NZ_MLQS01000001.1"/>
</dbReference>
<dbReference type="EC" id="2.7.8.7" evidence="11"/>
<evidence type="ECO:0000256" key="2">
    <source>
        <dbReference type="ARBA" id="ARBA00010990"/>
    </source>
</evidence>
<dbReference type="Gene3D" id="3.90.470.20">
    <property type="entry name" value="4'-phosphopantetheinyl transferase domain"/>
    <property type="match status" value="1"/>
</dbReference>
<comment type="catalytic activity">
    <reaction evidence="11">
        <text>apo-[ACP] + CoA = holo-[ACP] + adenosine 3',5'-bisphosphate + H(+)</text>
        <dbReference type="Rhea" id="RHEA:12068"/>
        <dbReference type="Rhea" id="RHEA-COMP:9685"/>
        <dbReference type="Rhea" id="RHEA-COMP:9690"/>
        <dbReference type="ChEBI" id="CHEBI:15378"/>
        <dbReference type="ChEBI" id="CHEBI:29999"/>
        <dbReference type="ChEBI" id="CHEBI:57287"/>
        <dbReference type="ChEBI" id="CHEBI:58343"/>
        <dbReference type="ChEBI" id="CHEBI:64479"/>
        <dbReference type="EC" id="2.7.8.7"/>
    </reaction>
</comment>
<dbReference type="NCBIfam" id="TIGR00556">
    <property type="entry name" value="pantethn_trn"/>
    <property type="match status" value="1"/>
</dbReference>
<evidence type="ECO:0000256" key="5">
    <source>
        <dbReference type="ARBA" id="ARBA00022679"/>
    </source>
</evidence>
<accession>A0A1S2MAD7</accession>
<name>A0A1S2MAD7_9BACI</name>
<dbReference type="GO" id="GO:0005829">
    <property type="term" value="C:cytosol"/>
    <property type="evidence" value="ECO:0007669"/>
    <property type="project" value="TreeGrafter"/>
</dbReference>
<evidence type="ECO:0000313" key="13">
    <source>
        <dbReference type="EMBL" id="OIJ21540.1"/>
    </source>
</evidence>
<dbReference type="EMBL" id="MLQS01000001">
    <property type="protein sequence ID" value="OIJ21540.1"/>
    <property type="molecule type" value="Genomic_DNA"/>
</dbReference>
<dbReference type="InterPro" id="IPR037143">
    <property type="entry name" value="4-PPantetheinyl_Trfase_dom_sf"/>
</dbReference>
<evidence type="ECO:0000256" key="1">
    <source>
        <dbReference type="ARBA" id="ARBA00001946"/>
    </source>
</evidence>
<dbReference type="NCBIfam" id="TIGR00516">
    <property type="entry name" value="acpS"/>
    <property type="match status" value="1"/>
</dbReference>
<comment type="subcellular location">
    <subcellularLocation>
        <location evidence="11">Cytoplasm</location>
    </subcellularLocation>
</comment>
<dbReference type="AlphaFoldDB" id="A0A1S2MAD7"/>
<comment type="similarity">
    <text evidence="11">Belongs to the P-Pant transferase superfamily. AcpS family.</text>
</comment>
<feature type="binding site" evidence="11">
    <location>
        <position position="8"/>
    </location>
    <ligand>
        <name>Mg(2+)</name>
        <dbReference type="ChEBI" id="CHEBI:18420"/>
    </ligand>
</feature>
<dbReference type="SUPFAM" id="SSF56214">
    <property type="entry name" value="4'-phosphopantetheinyl transferase"/>
    <property type="match status" value="1"/>
</dbReference>
<keyword evidence="5 11" id="KW-0808">Transferase</keyword>
<dbReference type="InterPro" id="IPR002582">
    <property type="entry name" value="ACPS"/>
</dbReference>
<comment type="caution">
    <text evidence="13">The sequence shown here is derived from an EMBL/GenBank/DDBJ whole genome shotgun (WGS) entry which is preliminary data.</text>
</comment>
<dbReference type="STRING" id="472963.BKP45_02025"/>
<dbReference type="InterPro" id="IPR000700">
    <property type="entry name" value="PAS-assoc_C"/>
</dbReference>
<evidence type="ECO:0000256" key="8">
    <source>
        <dbReference type="ARBA" id="ARBA00022842"/>
    </source>
</evidence>
<keyword evidence="4 11" id="KW-0444">Lipid biosynthesis</keyword>
<evidence type="ECO:0000256" key="11">
    <source>
        <dbReference type="HAMAP-Rule" id="MF_00101"/>
    </source>
</evidence>
<dbReference type="InterPro" id="IPR008278">
    <property type="entry name" value="4-PPantetheinyl_Trfase_dom"/>
</dbReference>
<comment type="similarity">
    <text evidence="2">Belongs to the P-Pant transferase superfamily. Gsp/Sfp/HetI/AcpT family.</text>
</comment>
<comment type="function">
    <text evidence="11">Transfers the 4'-phosphopantetheine moiety from coenzyme A to a Ser of acyl-carrier-protein.</text>
</comment>
<keyword evidence="8 11" id="KW-0460">Magnesium</keyword>
<proteinExistence type="inferred from homology"/>
<dbReference type="OrthoDB" id="517356at2"/>
<keyword evidence="6 11" id="KW-0479">Metal-binding</keyword>
<dbReference type="PANTHER" id="PTHR12215:SF10">
    <property type="entry name" value="L-AMINOADIPATE-SEMIALDEHYDE DEHYDROGENASE-PHOSPHOPANTETHEINYL TRANSFERASE"/>
    <property type="match status" value="1"/>
</dbReference>
<dbReference type="PANTHER" id="PTHR12215">
    <property type="entry name" value="PHOSPHOPANTETHEINE TRANSFERASE"/>
    <property type="match status" value="1"/>
</dbReference>
<dbReference type="PROSITE" id="PS50113">
    <property type="entry name" value="PAC"/>
    <property type="match status" value="1"/>
</dbReference>
<dbReference type="GO" id="GO:0008897">
    <property type="term" value="F:holo-[acyl-carrier-protein] synthase activity"/>
    <property type="evidence" value="ECO:0007669"/>
    <property type="project" value="UniProtKB-UniRule"/>
</dbReference>
<evidence type="ECO:0000256" key="4">
    <source>
        <dbReference type="ARBA" id="ARBA00022516"/>
    </source>
</evidence>
<keyword evidence="3 11" id="KW-0963">Cytoplasm</keyword>
<sequence>MIIGTGIDIVELKRIEDTLHRHPNFIKRILTEKEEQNFQKLTEKRKIEFLAGRFAAKEAFSKAIGTGIGRHLSWKDVEILSATSGKPTIVSEKTNGKVHLSISHSKEYVVANVIIEL</sequence>
<evidence type="ECO:0000256" key="9">
    <source>
        <dbReference type="ARBA" id="ARBA00023098"/>
    </source>
</evidence>
<dbReference type="GO" id="GO:0006633">
    <property type="term" value="P:fatty acid biosynthetic process"/>
    <property type="evidence" value="ECO:0007669"/>
    <property type="project" value="UniProtKB-UniRule"/>
</dbReference>
<gene>
    <name evidence="11" type="primary">acpS</name>
    <name evidence="13" type="ORF">BKP45_02025</name>
</gene>
<dbReference type="HAMAP" id="MF_00101">
    <property type="entry name" value="AcpS"/>
    <property type="match status" value="1"/>
</dbReference>
<dbReference type="InterPro" id="IPR050559">
    <property type="entry name" value="P-Pant_transferase_sf"/>
</dbReference>
<dbReference type="GO" id="GO:0019878">
    <property type="term" value="P:lysine biosynthetic process via aminoadipic acid"/>
    <property type="evidence" value="ECO:0007669"/>
    <property type="project" value="TreeGrafter"/>
</dbReference>
<keyword evidence="7 11" id="KW-0276">Fatty acid metabolism</keyword>
<dbReference type="Proteomes" id="UP000180057">
    <property type="component" value="Unassembled WGS sequence"/>
</dbReference>
<dbReference type="GO" id="GO:0000287">
    <property type="term" value="F:magnesium ion binding"/>
    <property type="evidence" value="ECO:0007669"/>
    <property type="project" value="UniProtKB-UniRule"/>
</dbReference>
<dbReference type="InterPro" id="IPR004568">
    <property type="entry name" value="Ppantetheine-prot_Trfase_dom"/>
</dbReference>
<evidence type="ECO:0000259" key="12">
    <source>
        <dbReference type="PROSITE" id="PS50113"/>
    </source>
</evidence>
<dbReference type="Pfam" id="PF01648">
    <property type="entry name" value="ACPS"/>
    <property type="match status" value="1"/>
</dbReference>
<evidence type="ECO:0000256" key="3">
    <source>
        <dbReference type="ARBA" id="ARBA00022490"/>
    </source>
</evidence>
<evidence type="ECO:0000256" key="7">
    <source>
        <dbReference type="ARBA" id="ARBA00022832"/>
    </source>
</evidence>
<protein>
    <recommendedName>
        <fullName evidence="11">Holo-[acyl-carrier-protein] synthase</fullName>
        <shortName evidence="11">Holo-ACP synthase</shortName>
        <ecNumber evidence="11">2.7.8.7</ecNumber>
    </recommendedName>
    <alternativeName>
        <fullName evidence="11">4'-phosphopantetheinyl transferase AcpS</fullName>
    </alternativeName>
</protein>
<keyword evidence="10 11" id="KW-0275">Fatty acid biosynthesis</keyword>
<keyword evidence="9 11" id="KW-0443">Lipid metabolism</keyword>
<evidence type="ECO:0000313" key="14">
    <source>
        <dbReference type="Proteomes" id="UP000180057"/>
    </source>
</evidence>
<reference evidence="13 14" key="1">
    <citation type="submission" date="2016-10" db="EMBL/GenBank/DDBJ databases">
        <title>Draft genome sequences of four alkaliphilic bacteria belonging to the Anaerobacillus genus.</title>
        <authorList>
            <person name="Bassil N.M."/>
            <person name="Lloyd J.R."/>
        </authorList>
    </citation>
    <scope>NUCLEOTIDE SEQUENCE [LARGE SCALE GENOMIC DNA]</scope>
    <source>
        <strain evidence="13 14">DSM 22531</strain>
    </source>
</reference>
<keyword evidence="14" id="KW-1185">Reference proteome</keyword>
<evidence type="ECO:0000256" key="10">
    <source>
        <dbReference type="ARBA" id="ARBA00023160"/>
    </source>
</evidence>
<feature type="domain" description="PAC" evidence="12">
    <location>
        <begin position="1"/>
        <end position="21"/>
    </location>
</feature>
<evidence type="ECO:0000256" key="6">
    <source>
        <dbReference type="ARBA" id="ARBA00022723"/>
    </source>
</evidence>
<feature type="binding site" evidence="11">
    <location>
        <position position="58"/>
    </location>
    <ligand>
        <name>Mg(2+)</name>
        <dbReference type="ChEBI" id="CHEBI:18420"/>
    </ligand>
</feature>
<comment type="cofactor">
    <cofactor evidence="1 11">
        <name>Mg(2+)</name>
        <dbReference type="ChEBI" id="CHEBI:18420"/>
    </cofactor>
</comment>